<organism evidence="1 2">
    <name type="scientific">Halarcobacter anaerophilus</name>
    <dbReference type="NCBI Taxonomy" id="877500"/>
    <lineage>
        <taxon>Bacteria</taxon>
        <taxon>Pseudomonadati</taxon>
        <taxon>Campylobacterota</taxon>
        <taxon>Epsilonproteobacteria</taxon>
        <taxon>Campylobacterales</taxon>
        <taxon>Arcobacteraceae</taxon>
        <taxon>Halarcobacter</taxon>
    </lineage>
</organism>
<dbReference type="Proteomes" id="UP000290191">
    <property type="component" value="Unassembled WGS sequence"/>
</dbReference>
<name>A0A4Q0Y3M8_9BACT</name>
<dbReference type="STRING" id="877500.GCA_000935065_01855"/>
<dbReference type="EMBL" id="PDKO01000006">
    <property type="protein sequence ID" value="RXJ62851.1"/>
    <property type="molecule type" value="Genomic_DNA"/>
</dbReference>
<accession>A0A4Q0Y3M8</accession>
<keyword evidence="2" id="KW-1185">Reference proteome</keyword>
<proteinExistence type="predicted"/>
<reference evidence="1 2" key="1">
    <citation type="submission" date="2017-10" db="EMBL/GenBank/DDBJ databases">
        <title>Genomics of the genus Arcobacter.</title>
        <authorList>
            <person name="Perez-Cataluna A."/>
            <person name="Figueras M.J."/>
        </authorList>
    </citation>
    <scope>NUCLEOTIDE SEQUENCE [LARGE SCALE GENOMIC DNA]</scope>
    <source>
        <strain evidence="1 2">DSM 24636</strain>
    </source>
</reference>
<evidence type="ECO:0000313" key="2">
    <source>
        <dbReference type="Proteomes" id="UP000290191"/>
    </source>
</evidence>
<gene>
    <name evidence="1" type="ORF">CRV06_08430</name>
</gene>
<evidence type="ECO:0000313" key="1">
    <source>
        <dbReference type="EMBL" id="RXJ62851.1"/>
    </source>
</evidence>
<comment type="caution">
    <text evidence="1">The sequence shown here is derived from an EMBL/GenBank/DDBJ whole genome shotgun (WGS) entry which is preliminary data.</text>
</comment>
<sequence length="604" mass="70283">MAIELDNIELTYNAQFYALNKSLSNNLVSKVFKQIKNEKKTSLTNVPINKNIRNNIRRKDVYVSALVYSTEKSPSFIKNVSGYREKKYSYIVLVEMNNMLVVSKLNAPDMGKYFPKHIKYLAHEEINTVFSNDEPVFNKLNTSSTSLVDIGVRTANYEGNDLKSALNSYGVQQSIANSYNVKTKSSEFDDNSVNPNTRRIKTKGKRTDIRSFIEWAEKIIVKMNQTKKSTFLDSFAAPIDYEQIKKNKLSPVGVLLRTESLEDKIYNGDGNYELKYKKSDKKYLTIKHSRFRKVINEAKYSFTISNNQFELNKSTIEIKALDNKLKLKSDDFRKIYLFNVNSKRPQNIESYFNSKGDFSIIFQDPKYIYNKHQLYFDKGILNNIESLLQIVEPKDYLEDVINEKLYSDNEKKKIDKTITCFDEKTLFNMVEKKVYDEGHLICDDLGDEWADHIHCKIHDTSPEILFYISKHGETSTKASSLHDVLGQVSKNIGNIKFDKEKFEDKIKTWNNNWSGTKINRLRSDEKDWNKVLDDVEKLIVNPKTVRTLCVVTTLLSYKQLKQELIDFRDGKNKQKHLSQLIWFLASYVNACKINEIKPRILCKP</sequence>
<dbReference type="AlphaFoldDB" id="A0A4Q0Y3M8"/>
<protein>
    <submittedName>
        <fullName evidence="1">Uncharacterized protein</fullName>
    </submittedName>
</protein>
<dbReference type="OrthoDB" id="5194627at2"/>
<dbReference type="RefSeq" id="WP_129082120.1">
    <property type="nucleotide sequence ID" value="NZ_CP041070.1"/>
</dbReference>